<gene>
    <name evidence="10" type="ORF">PAPYR_2867</name>
</gene>
<organism evidence="10 11">
    <name type="scientific">Paratrimastix pyriformis</name>
    <dbReference type="NCBI Taxonomy" id="342808"/>
    <lineage>
        <taxon>Eukaryota</taxon>
        <taxon>Metamonada</taxon>
        <taxon>Preaxostyla</taxon>
        <taxon>Paratrimastigidae</taxon>
        <taxon>Paratrimastix</taxon>
    </lineage>
</organism>
<feature type="region of interest" description="Disordered" evidence="9">
    <location>
        <begin position="1"/>
        <end position="69"/>
    </location>
</feature>
<dbReference type="PANTHER" id="PTHR21648">
    <property type="entry name" value="FLAGELLAR RADIAL SPOKE PROTEIN 3"/>
    <property type="match status" value="1"/>
</dbReference>
<dbReference type="InterPro" id="IPR009290">
    <property type="entry name" value="Radial_spoke_3"/>
</dbReference>
<dbReference type="Proteomes" id="UP001141327">
    <property type="component" value="Unassembled WGS sequence"/>
</dbReference>
<accession>A0ABQ8UPC0</accession>
<evidence type="ECO:0000256" key="5">
    <source>
        <dbReference type="ARBA" id="ARBA00022846"/>
    </source>
</evidence>
<reference evidence="10" key="1">
    <citation type="journal article" date="2022" name="bioRxiv">
        <title>Genomics of Preaxostyla Flagellates Illuminates Evolutionary Transitions and the Path Towards Mitochondrial Loss.</title>
        <authorList>
            <person name="Novak L.V.F."/>
            <person name="Treitli S.C."/>
            <person name="Pyrih J."/>
            <person name="Halakuc P."/>
            <person name="Pipaliya S.V."/>
            <person name="Vacek V."/>
            <person name="Brzon O."/>
            <person name="Soukal P."/>
            <person name="Eme L."/>
            <person name="Dacks J.B."/>
            <person name="Karnkowska A."/>
            <person name="Elias M."/>
            <person name="Hampl V."/>
        </authorList>
    </citation>
    <scope>NUCLEOTIDE SEQUENCE</scope>
    <source>
        <strain evidence="10">RCP-MX</strain>
    </source>
</reference>
<evidence type="ECO:0000256" key="2">
    <source>
        <dbReference type="ARBA" id="ARBA00006737"/>
    </source>
</evidence>
<keyword evidence="7" id="KW-0206">Cytoskeleton</keyword>
<keyword evidence="4" id="KW-0597">Phosphoprotein</keyword>
<dbReference type="Pfam" id="PF06098">
    <property type="entry name" value="Radial_spoke_3"/>
    <property type="match status" value="1"/>
</dbReference>
<protein>
    <submittedName>
        <fullName evidence="10">Flagellar radial spoke protein 3</fullName>
    </submittedName>
</protein>
<comment type="similarity">
    <text evidence="2">Belongs to the flagellar radial spoke RSP3 family.</text>
</comment>
<evidence type="ECO:0000256" key="4">
    <source>
        <dbReference type="ARBA" id="ARBA00022553"/>
    </source>
</evidence>
<proteinExistence type="inferred from homology"/>
<keyword evidence="11" id="KW-1185">Reference proteome</keyword>
<keyword evidence="8" id="KW-0966">Cell projection</keyword>
<evidence type="ECO:0000256" key="6">
    <source>
        <dbReference type="ARBA" id="ARBA00023069"/>
    </source>
</evidence>
<evidence type="ECO:0000313" key="10">
    <source>
        <dbReference type="EMBL" id="KAJ4461006.1"/>
    </source>
</evidence>
<keyword evidence="3" id="KW-0963">Cytoplasm</keyword>
<evidence type="ECO:0000256" key="7">
    <source>
        <dbReference type="ARBA" id="ARBA00023212"/>
    </source>
</evidence>
<keyword evidence="5 10" id="KW-0282">Flagellum</keyword>
<evidence type="ECO:0000256" key="1">
    <source>
        <dbReference type="ARBA" id="ARBA00004611"/>
    </source>
</evidence>
<comment type="subcellular location">
    <subcellularLocation>
        <location evidence="1">Cytoplasm</location>
        <location evidence="1">Cytoskeleton</location>
        <location evidence="1">Flagellum axoneme</location>
    </subcellularLocation>
</comment>
<evidence type="ECO:0000256" key="9">
    <source>
        <dbReference type="SAM" id="MobiDB-lite"/>
    </source>
</evidence>
<evidence type="ECO:0000256" key="3">
    <source>
        <dbReference type="ARBA" id="ARBA00022490"/>
    </source>
</evidence>
<dbReference type="EMBL" id="JAPMOS010000010">
    <property type="protein sequence ID" value="KAJ4461006.1"/>
    <property type="molecule type" value="Genomic_DNA"/>
</dbReference>
<keyword evidence="6" id="KW-0969">Cilium</keyword>
<evidence type="ECO:0000313" key="11">
    <source>
        <dbReference type="Proteomes" id="UP001141327"/>
    </source>
</evidence>
<dbReference type="PANTHER" id="PTHR21648:SF0">
    <property type="entry name" value="RADIAL SPOKE HEAD PROTEIN 3 HOMOLOG"/>
    <property type="match status" value="1"/>
</dbReference>
<sequence length="220" mass="25410">MQQPAGFTYSAEPRAVQPRKKFREPTQTDRYGNMMYDRRVVRGNTYSAQALPLTPQPDTTKVHREAEKKKRTLITSRDSKTMTPPTPSTPEPVAGRKHIEIQTEQYLEELSDKVPEFEVATQTDFFLDRPTSPLFIPAKTGVDAETQIEDDLFDFDHEVEPILDVLLGKTLEQAMLEVLEEDEIHAIRLHRDQMQQTRLAELAAMQQMEEAERRKVQEKV</sequence>
<comment type="caution">
    <text evidence="10">The sequence shown here is derived from an EMBL/GenBank/DDBJ whole genome shotgun (WGS) entry which is preliminary data.</text>
</comment>
<evidence type="ECO:0000256" key="8">
    <source>
        <dbReference type="ARBA" id="ARBA00023273"/>
    </source>
</evidence>
<name>A0ABQ8UPC0_9EUKA</name>